<evidence type="ECO:0000313" key="2">
    <source>
        <dbReference type="Proteomes" id="UP001274830"/>
    </source>
</evidence>
<proteinExistence type="predicted"/>
<organism evidence="1 2">
    <name type="scientific">Recurvomyces mirabilis</name>
    <dbReference type="NCBI Taxonomy" id="574656"/>
    <lineage>
        <taxon>Eukaryota</taxon>
        <taxon>Fungi</taxon>
        <taxon>Dikarya</taxon>
        <taxon>Ascomycota</taxon>
        <taxon>Pezizomycotina</taxon>
        <taxon>Dothideomycetes</taxon>
        <taxon>Dothideomycetidae</taxon>
        <taxon>Mycosphaerellales</taxon>
        <taxon>Teratosphaeriaceae</taxon>
        <taxon>Recurvomyces</taxon>
    </lineage>
</organism>
<gene>
    <name evidence="1" type="ORF">LTR78_010889</name>
</gene>
<sequence>MGEFAIWLAKKEQLEEQRVKQKSIIDLNKAAIVELETHMSDDRVEVTAKSVYIAEIELRNHESTEMQASVAGIDNTLKIMHDERNKEVERFDDADKWERFELYNNAIKEKISCMERDKRLMERLECEIQRLHVDHLRAVCPFSE</sequence>
<dbReference type="Proteomes" id="UP001274830">
    <property type="component" value="Unassembled WGS sequence"/>
</dbReference>
<accession>A0AAE0WHS4</accession>
<dbReference type="EMBL" id="JAUTXT010000096">
    <property type="protein sequence ID" value="KAK3669235.1"/>
    <property type="molecule type" value="Genomic_DNA"/>
</dbReference>
<evidence type="ECO:0000313" key="1">
    <source>
        <dbReference type="EMBL" id="KAK3669235.1"/>
    </source>
</evidence>
<protein>
    <submittedName>
        <fullName evidence="1">Uncharacterized protein</fullName>
    </submittedName>
</protein>
<keyword evidence="2" id="KW-1185">Reference proteome</keyword>
<comment type="caution">
    <text evidence="1">The sequence shown here is derived from an EMBL/GenBank/DDBJ whole genome shotgun (WGS) entry which is preliminary data.</text>
</comment>
<name>A0AAE0WHS4_9PEZI</name>
<dbReference type="AlphaFoldDB" id="A0AAE0WHS4"/>
<reference evidence="1" key="1">
    <citation type="submission" date="2023-07" db="EMBL/GenBank/DDBJ databases">
        <title>Black Yeasts Isolated from many extreme environments.</title>
        <authorList>
            <person name="Coleine C."/>
            <person name="Stajich J.E."/>
            <person name="Selbmann L."/>
        </authorList>
    </citation>
    <scope>NUCLEOTIDE SEQUENCE</scope>
    <source>
        <strain evidence="1">CCFEE 5485</strain>
    </source>
</reference>